<dbReference type="Proteomes" id="UP001497482">
    <property type="component" value="Chromosome 5"/>
</dbReference>
<keyword evidence="3" id="KW-1185">Reference proteome</keyword>
<evidence type="ECO:0000313" key="3">
    <source>
        <dbReference type="Proteomes" id="UP001497482"/>
    </source>
</evidence>
<feature type="region of interest" description="Disordered" evidence="1">
    <location>
        <begin position="306"/>
        <end position="588"/>
    </location>
</feature>
<reference evidence="2 3" key="1">
    <citation type="submission" date="2024-04" db="EMBL/GenBank/DDBJ databases">
        <authorList>
            <person name="Waldvogel A.-M."/>
            <person name="Schoenle A."/>
        </authorList>
    </citation>
    <scope>NUCLEOTIDE SEQUENCE [LARGE SCALE GENOMIC DNA]</scope>
</reference>
<evidence type="ECO:0000313" key="2">
    <source>
        <dbReference type="EMBL" id="CAL1605080.1"/>
    </source>
</evidence>
<accession>A0AAV2LVJ4</accession>
<name>A0AAV2LVJ4_KNICA</name>
<protein>
    <submittedName>
        <fullName evidence="2">Uncharacterized protein</fullName>
    </submittedName>
</protein>
<sequence length="608" mass="67825">MSIIQKALGKEPTTVVIFLANAKAFFEYLIKFGQKGSRISSQRVRILHHEVAKLARDFSRRVTAHQQAVKAKKLDRLISREDLTRCIEACRDVIPTLLDEVEAAPIEDCLSRFRFFGHLAAYLASIYGHRSCVYTNLLAREVREAKGDENAGYLVNVSNHKTTHKYGMAQIYLTPEEYGWCTRWLGLLNRGVPSNSFFFLNNGKGVMKDLKGYMIRAWQEIGLKGEPDFLDIRTAVSTFNFEQNCDRATRESVAQFMCHSLDTQERFYALYKTVHKAKEMRQCFIALSCGEKACLVPSEPLNFPGPSTSAENCPGPSTSSSGGSRAAALTPVRRRLLAAGEGAKRTRSPSNREVAELRGAGAEEAGPSTRQRRRRAPPKTPSIIIDSSDEEQQDVLEMGSAGRSNEEQEDVGEMRSAGRSNEEQEDVGEMRSAGRSNEEQEDVGEMRSAGRSNEEQEDVGEMRSAGRSNEEQEDVGEMGSAGRSNEEQEDVGEMRSAGRSNEEQEDVGEMRSAGRSNEEQEDVGEMRSAGRSNEEQEDVGEMRSAGRSNEEQEDVGEMRSAGRSNEEQEDVGEMRSAGRGWEEEDENLGLWFPPHKICCSLCKQRGML</sequence>
<organism evidence="2 3">
    <name type="scientific">Knipowitschia caucasica</name>
    <name type="common">Caucasian dwarf goby</name>
    <name type="synonym">Pomatoschistus caucasicus</name>
    <dbReference type="NCBI Taxonomy" id="637954"/>
    <lineage>
        <taxon>Eukaryota</taxon>
        <taxon>Metazoa</taxon>
        <taxon>Chordata</taxon>
        <taxon>Craniata</taxon>
        <taxon>Vertebrata</taxon>
        <taxon>Euteleostomi</taxon>
        <taxon>Actinopterygii</taxon>
        <taxon>Neopterygii</taxon>
        <taxon>Teleostei</taxon>
        <taxon>Neoteleostei</taxon>
        <taxon>Acanthomorphata</taxon>
        <taxon>Gobiaria</taxon>
        <taxon>Gobiiformes</taxon>
        <taxon>Gobioidei</taxon>
        <taxon>Gobiidae</taxon>
        <taxon>Gobiinae</taxon>
        <taxon>Knipowitschia</taxon>
    </lineage>
</organism>
<feature type="compositionally biased region" description="Low complexity" evidence="1">
    <location>
        <begin position="314"/>
        <end position="324"/>
    </location>
</feature>
<feature type="compositionally biased region" description="Low complexity" evidence="1">
    <location>
        <begin position="357"/>
        <end position="366"/>
    </location>
</feature>
<proteinExistence type="predicted"/>
<gene>
    <name evidence="2" type="ORF">KC01_LOCUS32501</name>
</gene>
<dbReference type="AlphaFoldDB" id="A0AAV2LVJ4"/>
<dbReference type="EMBL" id="OZ035827">
    <property type="protein sequence ID" value="CAL1605080.1"/>
    <property type="molecule type" value="Genomic_DNA"/>
</dbReference>
<evidence type="ECO:0000256" key="1">
    <source>
        <dbReference type="SAM" id="MobiDB-lite"/>
    </source>
</evidence>